<sequence length="106" mass="11349">MSNINGLPILLNETILLRASETALIGSHLAISIEVDESAPEPSLVFQPNGSNFILKVNGLEPGDALGQHATGMWRGSNIVLRSSVDRKYEFDGAGLYLITVTIAEV</sequence>
<comment type="caution">
    <text evidence="1">The sequence shown here is derived from an EMBL/GenBank/DDBJ whole genome shotgun (WGS) entry which is preliminary data.</text>
</comment>
<proteinExistence type="predicted"/>
<reference evidence="1 2" key="1">
    <citation type="submission" date="2018-07" db="EMBL/GenBank/DDBJ databases">
        <title>Genomic and Epidemiologic Investigation of an Indolent Hospital Outbreak.</title>
        <authorList>
            <person name="Johnson R.C."/>
            <person name="Deming C."/>
            <person name="Conlan S."/>
            <person name="Zellmer C.J."/>
            <person name="Michelin A.V."/>
            <person name="Lee-Lin S."/>
            <person name="Thomas P.J."/>
            <person name="Park M."/>
            <person name="Weingarten R.A."/>
            <person name="Less J."/>
            <person name="Dekker J.P."/>
            <person name="Frank K.M."/>
            <person name="Musser K.A."/>
            <person name="Mcquiston J.R."/>
            <person name="Henderson D.K."/>
            <person name="Lau A.F."/>
            <person name="Palmore T.N."/>
            <person name="Segre J.A."/>
        </authorList>
    </citation>
    <scope>NUCLEOTIDE SEQUENCE [LARGE SCALE GENOMIC DNA]</scope>
    <source>
        <strain evidence="1 2">SK-NIH.Env6_1116</strain>
    </source>
</reference>
<organism evidence="1 2">
    <name type="scientific">Sphingobium yanoikuyae</name>
    <name type="common">Sphingomonas yanoikuyae</name>
    <dbReference type="NCBI Taxonomy" id="13690"/>
    <lineage>
        <taxon>Bacteria</taxon>
        <taxon>Pseudomonadati</taxon>
        <taxon>Pseudomonadota</taxon>
        <taxon>Alphaproteobacteria</taxon>
        <taxon>Sphingomonadales</taxon>
        <taxon>Sphingomonadaceae</taxon>
        <taxon>Sphingobium</taxon>
    </lineage>
</organism>
<dbReference type="AlphaFoldDB" id="A0A430BSB7"/>
<name>A0A430BSB7_SPHYA</name>
<evidence type="ECO:0000313" key="1">
    <source>
        <dbReference type="EMBL" id="RSU55609.1"/>
    </source>
</evidence>
<evidence type="ECO:0000313" key="2">
    <source>
        <dbReference type="Proteomes" id="UP000287401"/>
    </source>
</evidence>
<accession>A0A430BSB7</accession>
<dbReference type="RefSeq" id="WP_125998867.1">
    <property type="nucleotide sequence ID" value="NZ_CP115456.1"/>
</dbReference>
<dbReference type="EMBL" id="QRAL01000017">
    <property type="protein sequence ID" value="RSU55609.1"/>
    <property type="molecule type" value="Genomic_DNA"/>
</dbReference>
<dbReference type="Proteomes" id="UP000287401">
    <property type="component" value="Unassembled WGS sequence"/>
</dbReference>
<gene>
    <name evidence="1" type="ORF">DAH51_15620</name>
</gene>
<protein>
    <submittedName>
        <fullName evidence="1">Uncharacterized protein</fullName>
    </submittedName>
</protein>